<organism evidence="11 12">
    <name type="scientific">Marinagarivorans cellulosilyticus</name>
    <dbReference type="NCBI Taxonomy" id="2721545"/>
    <lineage>
        <taxon>Bacteria</taxon>
        <taxon>Pseudomonadati</taxon>
        <taxon>Pseudomonadota</taxon>
        <taxon>Gammaproteobacteria</taxon>
        <taxon>Cellvibrionales</taxon>
        <taxon>Cellvibrionaceae</taxon>
        <taxon>Marinagarivorans</taxon>
    </lineage>
</organism>
<keyword evidence="5" id="KW-0653">Protein transport</keyword>
<dbReference type="SMART" id="SM00965">
    <property type="entry name" value="STN"/>
    <property type="match status" value="1"/>
</dbReference>
<keyword evidence="7" id="KW-0998">Cell outer membrane</keyword>
<evidence type="ECO:0000313" key="12">
    <source>
        <dbReference type="Proteomes" id="UP001320119"/>
    </source>
</evidence>
<dbReference type="InterPro" id="IPR004846">
    <property type="entry name" value="T2SS/T3SS_dom"/>
</dbReference>
<dbReference type="Pfam" id="PF03958">
    <property type="entry name" value="Secretin_N"/>
    <property type="match status" value="1"/>
</dbReference>
<dbReference type="KEGG" id="marq:MARGE09_P0270"/>
<dbReference type="InterPro" id="IPR021731">
    <property type="entry name" value="AMIN_dom"/>
</dbReference>
<dbReference type="Pfam" id="PF11741">
    <property type="entry name" value="AMIN"/>
    <property type="match status" value="2"/>
</dbReference>
<dbReference type="Gene3D" id="2.60.40.3470">
    <property type="match status" value="1"/>
</dbReference>
<evidence type="ECO:0000256" key="6">
    <source>
        <dbReference type="ARBA" id="ARBA00023136"/>
    </source>
</evidence>
<feature type="signal peptide" evidence="9">
    <location>
        <begin position="1"/>
        <end position="23"/>
    </location>
</feature>
<dbReference type="InterPro" id="IPR011662">
    <property type="entry name" value="Secretin/TonB_short_N"/>
</dbReference>
<evidence type="ECO:0000313" key="11">
    <source>
        <dbReference type="EMBL" id="BCD96071.1"/>
    </source>
</evidence>
<dbReference type="AlphaFoldDB" id="A0AAN1WEE8"/>
<evidence type="ECO:0000256" key="1">
    <source>
        <dbReference type="ARBA" id="ARBA00004442"/>
    </source>
</evidence>
<dbReference type="Gene3D" id="3.30.1370.130">
    <property type="match status" value="1"/>
</dbReference>
<evidence type="ECO:0000256" key="3">
    <source>
        <dbReference type="ARBA" id="ARBA00022448"/>
    </source>
</evidence>
<dbReference type="InterPro" id="IPR051808">
    <property type="entry name" value="Type_IV_pilus_biogenesis"/>
</dbReference>
<feature type="chain" id="PRO_5042820569" evidence="9">
    <location>
        <begin position="24"/>
        <end position="725"/>
    </location>
</feature>
<dbReference type="FunFam" id="3.30.1370.130:FF:000001">
    <property type="entry name" value="Type IV pilus secretin PilQ"/>
    <property type="match status" value="1"/>
</dbReference>
<feature type="domain" description="Secretin/TonB short N-terminal" evidence="10">
    <location>
        <begin position="303"/>
        <end position="351"/>
    </location>
</feature>
<evidence type="ECO:0000256" key="8">
    <source>
        <dbReference type="RuleBase" id="RU004004"/>
    </source>
</evidence>
<evidence type="ECO:0000256" key="7">
    <source>
        <dbReference type="ARBA" id="ARBA00023237"/>
    </source>
</evidence>
<comment type="subcellular location">
    <subcellularLocation>
        <location evidence="1 8">Cell outer membrane</location>
    </subcellularLocation>
</comment>
<dbReference type="InterPro" id="IPR013355">
    <property type="entry name" value="Pilus_4_PilQ"/>
</dbReference>
<dbReference type="InterPro" id="IPR038591">
    <property type="entry name" value="NolW-like_sf"/>
</dbReference>
<dbReference type="InterPro" id="IPR004845">
    <property type="entry name" value="T2SS_GspD_CS"/>
</dbReference>
<dbReference type="PANTHER" id="PTHR30604:SF1">
    <property type="entry name" value="DNA UTILIZATION PROTEIN HOFQ"/>
    <property type="match status" value="1"/>
</dbReference>
<accession>A0AAN1WEE8</accession>
<protein>
    <submittedName>
        <fullName evidence="11">Type IV pilus assembly protein PilQ</fullName>
    </submittedName>
</protein>
<dbReference type="InterPro" id="IPR005644">
    <property type="entry name" value="NolW-like"/>
</dbReference>
<dbReference type="PROSITE" id="PS00875">
    <property type="entry name" value="T2SP_D"/>
    <property type="match status" value="1"/>
</dbReference>
<dbReference type="Pfam" id="PF00263">
    <property type="entry name" value="Secretin"/>
    <property type="match status" value="1"/>
</dbReference>
<dbReference type="Gene3D" id="3.30.1370.120">
    <property type="match status" value="1"/>
</dbReference>
<evidence type="ECO:0000256" key="2">
    <source>
        <dbReference type="ARBA" id="ARBA00006304"/>
    </source>
</evidence>
<evidence type="ECO:0000256" key="4">
    <source>
        <dbReference type="ARBA" id="ARBA00022729"/>
    </source>
</evidence>
<name>A0AAN1WEE8_9GAMM</name>
<dbReference type="PRINTS" id="PR00811">
    <property type="entry name" value="BCTERIALGSPD"/>
</dbReference>
<dbReference type="GO" id="GO:0009279">
    <property type="term" value="C:cell outer membrane"/>
    <property type="evidence" value="ECO:0007669"/>
    <property type="project" value="UniProtKB-SubCell"/>
</dbReference>
<dbReference type="EMBL" id="AP023086">
    <property type="protein sequence ID" value="BCD96071.1"/>
    <property type="molecule type" value="Genomic_DNA"/>
</dbReference>
<dbReference type="PANTHER" id="PTHR30604">
    <property type="entry name" value="PROTEIN TRANSPORT PROTEIN HOFQ"/>
    <property type="match status" value="1"/>
</dbReference>
<dbReference type="GO" id="GO:0009306">
    <property type="term" value="P:protein secretion"/>
    <property type="evidence" value="ECO:0007669"/>
    <property type="project" value="InterPro"/>
</dbReference>
<keyword evidence="12" id="KW-1185">Reference proteome</keyword>
<dbReference type="NCBIfam" id="TIGR02515">
    <property type="entry name" value="IV_pilus_PilQ"/>
    <property type="match status" value="1"/>
</dbReference>
<sequence length="725" mass="78929">MFTKYRKIAGVLSGLMMTPLAWSSELQDVKFAELPGDRVEIRLVFDEAPSSPQGYTIEQPARIVLDFADVENALAQKKFNMDMGSVSSAVVVAGGNRTRLIVNMNTLEPYATRVEGTDLVMEVGGSAKALAAVEPQSTVATAASPVLAKPKNRFDKSVSEIQNIDFRRGDAGEGKVIVQLSNPGVSIDVEEVAGGIEVGFLQTDLPDALRRKLDVTDFATPVQMIDATTGSLRTVLKIDANGEYDYLAYQADNEYVVSIKPLTKAEIEEKRAKFAYTGEKLSLNFQNIEVRSVLQLIADFTDLNLVASDTVKGSITLRLDNVPWDQALELVLKTKGLDKRQVGNVLMVAPAAEIAERERQELATQKQLEELAPLRTEYIRVRYANARELFELFIPEGGLGGQSGSGGNQRNSTGTILSDRGHAIVDERTNSIILTDTEEKINDFRRVIEQIDVPIRQVMIEARIVIANNNFRKELGSRINFASQSRFKNGQIGYSGKMDELFNNSNGEAGTVYSLGDNDPDDYGETITDVDSRAVDLGVIESFGNFTMGVVSGDVLLGLEISALEESGFAEIVSQPKVITGDKQQASIESGTEIAYQEASASGATTVAFKEAVLKLDVTPQITPDDNIIMDLKINQDNVGELTNAGIPTIDVTELNTQVLVADGQTVVLGGIFQNNVVTGQSKVPLLGDIPVLGRLFRKDTKSEDKKELIIFVTPRIMSSTLTNN</sequence>
<dbReference type="RefSeq" id="WP_236985578.1">
    <property type="nucleotide sequence ID" value="NZ_AP023086.1"/>
</dbReference>
<dbReference type="Pfam" id="PF07660">
    <property type="entry name" value="STN"/>
    <property type="match status" value="1"/>
</dbReference>
<proteinExistence type="inferred from homology"/>
<evidence type="ECO:0000259" key="10">
    <source>
        <dbReference type="SMART" id="SM00965"/>
    </source>
</evidence>
<keyword evidence="6" id="KW-0472">Membrane</keyword>
<dbReference type="InterPro" id="IPR001775">
    <property type="entry name" value="GspD/PilQ"/>
</dbReference>
<evidence type="ECO:0000256" key="5">
    <source>
        <dbReference type="ARBA" id="ARBA00022927"/>
    </source>
</evidence>
<comment type="similarity">
    <text evidence="2">Belongs to the bacterial secretin family. PilQ subfamily.</text>
</comment>
<reference evidence="11 12" key="1">
    <citation type="journal article" date="2022" name="IScience">
        <title>An ultrasensitive nanofiber-based assay for enzymatic hydrolysis and deep-sea microbial degradation of cellulose.</title>
        <authorList>
            <person name="Tsudome M."/>
            <person name="Tachioka M."/>
            <person name="Miyazaki M."/>
            <person name="Uchimura K."/>
            <person name="Tsuda M."/>
            <person name="Takaki Y."/>
            <person name="Deguchi S."/>
        </authorList>
    </citation>
    <scope>NUCLEOTIDE SEQUENCE [LARGE SCALE GENOMIC DNA]</scope>
    <source>
        <strain evidence="11 12">GE09</strain>
    </source>
</reference>
<keyword evidence="4 9" id="KW-0732">Signal</keyword>
<keyword evidence="3 8" id="KW-0813">Transport</keyword>
<gene>
    <name evidence="11" type="ORF">MARGE09_P0270</name>
</gene>
<evidence type="ECO:0000256" key="9">
    <source>
        <dbReference type="SAM" id="SignalP"/>
    </source>
</evidence>
<dbReference type="Proteomes" id="UP001320119">
    <property type="component" value="Chromosome"/>
</dbReference>